<dbReference type="GO" id="GO:0006629">
    <property type="term" value="P:lipid metabolic process"/>
    <property type="evidence" value="ECO:0007669"/>
    <property type="project" value="InterPro"/>
</dbReference>
<keyword evidence="1" id="KW-0472">Membrane</keyword>
<keyword evidence="4" id="KW-1185">Reference proteome</keyword>
<dbReference type="EMBL" id="JARIHO010000022">
    <property type="protein sequence ID" value="KAJ7344081.1"/>
    <property type="molecule type" value="Genomic_DNA"/>
</dbReference>
<dbReference type="AlphaFoldDB" id="A0AAD6ZYH4"/>
<feature type="domain" description="Fatty acid desaturase" evidence="2">
    <location>
        <begin position="180"/>
        <end position="286"/>
    </location>
</feature>
<feature type="transmembrane region" description="Helical" evidence="1">
    <location>
        <begin position="40"/>
        <end position="60"/>
    </location>
</feature>
<comment type="caution">
    <text evidence="3">The sequence shown here is derived from an EMBL/GenBank/DDBJ whole genome shotgun (WGS) entry which is preliminary data.</text>
</comment>
<organism evidence="3 4">
    <name type="scientific">Mycena albidolilacea</name>
    <dbReference type="NCBI Taxonomy" id="1033008"/>
    <lineage>
        <taxon>Eukaryota</taxon>
        <taxon>Fungi</taxon>
        <taxon>Dikarya</taxon>
        <taxon>Basidiomycota</taxon>
        <taxon>Agaricomycotina</taxon>
        <taxon>Agaricomycetes</taxon>
        <taxon>Agaricomycetidae</taxon>
        <taxon>Agaricales</taxon>
        <taxon>Marasmiineae</taxon>
        <taxon>Mycenaceae</taxon>
        <taxon>Mycena</taxon>
    </lineage>
</organism>
<reference evidence="3" key="1">
    <citation type="submission" date="2023-03" db="EMBL/GenBank/DDBJ databases">
        <title>Massive genome expansion in bonnet fungi (Mycena s.s.) driven by repeated elements and novel gene families across ecological guilds.</title>
        <authorList>
            <consortium name="Lawrence Berkeley National Laboratory"/>
            <person name="Harder C.B."/>
            <person name="Miyauchi S."/>
            <person name="Viragh M."/>
            <person name="Kuo A."/>
            <person name="Thoen E."/>
            <person name="Andreopoulos B."/>
            <person name="Lu D."/>
            <person name="Skrede I."/>
            <person name="Drula E."/>
            <person name="Henrissat B."/>
            <person name="Morin E."/>
            <person name="Kohler A."/>
            <person name="Barry K."/>
            <person name="LaButti K."/>
            <person name="Morin E."/>
            <person name="Salamov A."/>
            <person name="Lipzen A."/>
            <person name="Mereny Z."/>
            <person name="Hegedus B."/>
            <person name="Baldrian P."/>
            <person name="Stursova M."/>
            <person name="Weitz H."/>
            <person name="Taylor A."/>
            <person name="Grigoriev I.V."/>
            <person name="Nagy L.G."/>
            <person name="Martin F."/>
            <person name="Kauserud H."/>
        </authorList>
    </citation>
    <scope>NUCLEOTIDE SEQUENCE</scope>
    <source>
        <strain evidence="3">CBHHK002</strain>
    </source>
</reference>
<dbReference type="Pfam" id="PF00487">
    <property type="entry name" value="FA_desaturase"/>
    <property type="match status" value="1"/>
</dbReference>
<evidence type="ECO:0000313" key="4">
    <source>
        <dbReference type="Proteomes" id="UP001218218"/>
    </source>
</evidence>
<gene>
    <name evidence="3" type="ORF">DFH08DRAFT_810610</name>
</gene>
<evidence type="ECO:0000259" key="2">
    <source>
        <dbReference type="Pfam" id="PF00487"/>
    </source>
</evidence>
<feature type="transmembrane region" description="Helical" evidence="1">
    <location>
        <begin position="72"/>
        <end position="89"/>
    </location>
</feature>
<accession>A0AAD6ZYH4</accession>
<protein>
    <recommendedName>
        <fullName evidence="2">Fatty acid desaturase domain-containing protein</fullName>
    </recommendedName>
</protein>
<evidence type="ECO:0000256" key="1">
    <source>
        <dbReference type="SAM" id="Phobius"/>
    </source>
</evidence>
<evidence type="ECO:0000313" key="3">
    <source>
        <dbReference type="EMBL" id="KAJ7344081.1"/>
    </source>
</evidence>
<sequence length="323" mass="37133">MQESAKVNRIQTAEPQDENLRIAFKEALAISNQHKGRSNLWGSLIILSNYVVIAGCIAVSEYSVKCLNRRAVWGIYSLMALVISSRLRAFEHMVHEASHNNLFTLPCTSSMYSAPCTSSTTSILAIPSATLTWSGSSTMGSFLIPPSASRKTWLILGLPWTGWFQYEYVNTLFTEFWMDSSCYPSKLIYWIVVLSAVHFSDRWTEFGWYYVIPWLGIFPILRWWAELGEHVGMDMTKDFGNSRTNDRFWQRWFFYPLNDGLHAAHHLNSQVPCYRLRRAQAELMAESTAFREKNVLANSMWETYSQIYTCTTIIKERVEGGFG</sequence>
<name>A0AAD6ZYH4_9AGAR</name>
<dbReference type="InterPro" id="IPR005804">
    <property type="entry name" value="FA_desaturase_dom"/>
</dbReference>
<keyword evidence="1" id="KW-0812">Transmembrane</keyword>
<keyword evidence="1" id="KW-1133">Transmembrane helix</keyword>
<proteinExistence type="predicted"/>
<feature type="transmembrane region" description="Helical" evidence="1">
    <location>
        <begin position="206"/>
        <end position="225"/>
    </location>
</feature>
<dbReference type="Proteomes" id="UP001218218">
    <property type="component" value="Unassembled WGS sequence"/>
</dbReference>